<sequence length="303" mass="32941">MCDWGTGSHVQIRMVDRGLVMGWRREGGGCGQKRGGGGGFDALGVDRHANHLARNLVTPSHLPSGATLKRVRRERGQGESAGREGERDSHRGRLQEDAVGLGLAVNGKHFMTSLSYQPSAPLILPLTSPSPILVPPSRNRTAAARPLPALNTSPPFARRTRPSLCPVRNNSRRLLGPSTAAQRTQVYAPRSHEPVGWLLGGVYPAPNDVRPTPANLGHERPLASCVSNPDLSRQIQYSFSRSHKLTKYARLHDITPPPSPQTRFLPALSWSVPRPATQRLSCRSSPTLRPCSCRSPVLIRGSC</sequence>
<dbReference type="Proteomes" id="UP000193067">
    <property type="component" value="Unassembled WGS sequence"/>
</dbReference>
<evidence type="ECO:0000313" key="2">
    <source>
        <dbReference type="EMBL" id="OSD07334.1"/>
    </source>
</evidence>
<reference evidence="2 3" key="1">
    <citation type="journal article" date="2015" name="Biotechnol. Biofuels">
        <title>Enhanced degradation of softwood versus hardwood by the white-rot fungus Pycnoporus coccineus.</title>
        <authorList>
            <person name="Couturier M."/>
            <person name="Navarro D."/>
            <person name="Chevret D."/>
            <person name="Henrissat B."/>
            <person name="Piumi F."/>
            <person name="Ruiz-Duenas F.J."/>
            <person name="Martinez A.T."/>
            <person name="Grigoriev I.V."/>
            <person name="Riley R."/>
            <person name="Lipzen A."/>
            <person name="Berrin J.G."/>
            <person name="Master E.R."/>
            <person name="Rosso M.N."/>
        </authorList>
    </citation>
    <scope>NUCLEOTIDE SEQUENCE [LARGE SCALE GENOMIC DNA]</scope>
    <source>
        <strain evidence="2 3">BRFM310</strain>
    </source>
</reference>
<protein>
    <submittedName>
        <fullName evidence="2">Uncharacterized protein</fullName>
    </submittedName>
</protein>
<proteinExistence type="predicted"/>
<gene>
    <name evidence="2" type="ORF">PYCCODRAFT_601475</name>
</gene>
<evidence type="ECO:0000313" key="3">
    <source>
        <dbReference type="Proteomes" id="UP000193067"/>
    </source>
</evidence>
<feature type="region of interest" description="Disordered" evidence="1">
    <location>
        <begin position="58"/>
        <end position="94"/>
    </location>
</feature>
<feature type="compositionally biased region" description="Basic and acidic residues" evidence="1">
    <location>
        <begin position="74"/>
        <end position="94"/>
    </location>
</feature>
<organism evidence="2 3">
    <name type="scientific">Trametes coccinea (strain BRFM310)</name>
    <name type="common">Pycnoporus coccineus</name>
    <dbReference type="NCBI Taxonomy" id="1353009"/>
    <lineage>
        <taxon>Eukaryota</taxon>
        <taxon>Fungi</taxon>
        <taxon>Dikarya</taxon>
        <taxon>Basidiomycota</taxon>
        <taxon>Agaricomycotina</taxon>
        <taxon>Agaricomycetes</taxon>
        <taxon>Polyporales</taxon>
        <taxon>Polyporaceae</taxon>
        <taxon>Trametes</taxon>
    </lineage>
</organism>
<name>A0A1Y2J3G1_TRAC3</name>
<evidence type="ECO:0000256" key="1">
    <source>
        <dbReference type="SAM" id="MobiDB-lite"/>
    </source>
</evidence>
<dbReference type="AlphaFoldDB" id="A0A1Y2J3G1"/>
<dbReference type="EMBL" id="KZ084088">
    <property type="protein sequence ID" value="OSD07334.1"/>
    <property type="molecule type" value="Genomic_DNA"/>
</dbReference>
<keyword evidence="3" id="KW-1185">Reference proteome</keyword>
<accession>A0A1Y2J3G1</accession>
<feature type="region of interest" description="Disordered" evidence="1">
    <location>
        <begin position="146"/>
        <end position="172"/>
    </location>
</feature>